<keyword evidence="1 2" id="KW-0663">Pyridoxal phosphate</keyword>
<dbReference type="PANTHER" id="PTHR10146:SF14">
    <property type="entry name" value="PYRIDOXAL PHOSPHATE HOMEOSTASIS PROTEIN"/>
    <property type="match status" value="1"/>
</dbReference>
<sequence length="234" mass="25777">MATLFEAWQGVQGRIDAACTACGRNSTEVALLAVSKTFPALAVRELYIHGQRCFGENYAQELAQKCIDLADCSDIEWHFIGPLQSNKTRIVAESAHWVHTIDRFKIAERLNNQRPAHLPALNVCIQVNVSGEASKSGIHPDQLLELATAIRQLPHLQLRGLMCIPEATSDEDTLAKQFQSLKYCQAALQDQGFKLDTLSMGMSADLELAIASGTTLVRVGSAIFGARHYQQEKQ</sequence>
<dbReference type="PIRSF" id="PIRSF004848">
    <property type="entry name" value="YBL036c_PLPDEIII"/>
    <property type="match status" value="1"/>
</dbReference>
<dbReference type="HAMAP" id="MF_02087">
    <property type="entry name" value="PLP_homeostasis"/>
    <property type="match status" value="1"/>
</dbReference>
<evidence type="ECO:0000259" key="5">
    <source>
        <dbReference type="Pfam" id="PF01168"/>
    </source>
</evidence>
<evidence type="ECO:0000256" key="4">
    <source>
        <dbReference type="RuleBase" id="RU004514"/>
    </source>
</evidence>
<dbReference type="InterPro" id="IPR011078">
    <property type="entry name" value="PyrdxlP_homeostasis"/>
</dbReference>
<evidence type="ECO:0000256" key="3">
    <source>
        <dbReference type="PIRSR" id="PIRSR004848-1"/>
    </source>
</evidence>
<feature type="modified residue" description="N6-(pyridoxal phosphate)lysine" evidence="2 3">
    <location>
        <position position="36"/>
    </location>
</feature>
<dbReference type="SUPFAM" id="SSF51419">
    <property type="entry name" value="PLP-binding barrel"/>
    <property type="match status" value="1"/>
</dbReference>
<dbReference type="Gene3D" id="3.20.20.10">
    <property type="entry name" value="Alanine racemase"/>
    <property type="match status" value="1"/>
</dbReference>
<comment type="similarity">
    <text evidence="2 4">Belongs to the pyridoxal phosphate-binding protein YggS/PROSC family.</text>
</comment>
<evidence type="ECO:0000256" key="2">
    <source>
        <dbReference type="HAMAP-Rule" id="MF_02087"/>
    </source>
</evidence>
<dbReference type="RefSeq" id="WP_179357036.1">
    <property type="nucleotide sequence ID" value="NZ_CP058627.1"/>
</dbReference>
<comment type="cofactor">
    <cofactor evidence="3">
        <name>pyridoxal 5'-phosphate</name>
        <dbReference type="ChEBI" id="CHEBI:597326"/>
    </cofactor>
</comment>
<evidence type="ECO:0000256" key="1">
    <source>
        <dbReference type="ARBA" id="ARBA00022898"/>
    </source>
</evidence>
<dbReference type="Pfam" id="PF01168">
    <property type="entry name" value="Ala_racemase_N"/>
    <property type="match status" value="1"/>
</dbReference>
<dbReference type="Proteomes" id="UP000509597">
    <property type="component" value="Chromosome"/>
</dbReference>
<dbReference type="KEGG" id="chiz:HQ393_01110"/>
<proteinExistence type="inferred from homology"/>
<dbReference type="GO" id="GO:0030170">
    <property type="term" value="F:pyridoxal phosphate binding"/>
    <property type="evidence" value="ECO:0007669"/>
    <property type="project" value="UniProtKB-UniRule"/>
</dbReference>
<dbReference type="EMBL" id="CP058627">
    <property type="protein sequence ID" value="QLG86950.1"/>
    <property type="molecule type" value="Genomic_DNA"/>
</dbReference>
<name>A0A7H9BE07_9NEIS</name>
<dbReference type="InterPro" id="IPR001608">
    <property type="entry name" value="Ala_racemase_N"/>
</dbReference>
<protein>
    <recommendedName>
        <fullName evidence="2">Pyridoxal phosphate homeostasis protein</fullName>
        <shortName evidence="2">PLP homeostasis protein</shortName>
    </recommendedName>
</protein>
<gene>
    <name evidence="6" type="ORF">HQ393_01110</name>
</gene>
<evidence type="ECO:0000313" key="6">
    <source>
        <dbReference type="EMBL" id="QLG86950.1"/>
    </source>
</evidence>
<organism evidence="6 7">
    <name type="scientific">Chitinibacter bivalviorum</name>
    <dbReference type="NCBI Taxonomy" id="2739434"/>
    <lineage>
        <taxon>Bacteria</taxon>
        <taxon>Pseudomonadati</taxon>
        <taxon>Pseudomonadota</taxon>
        <taxon>Betaproteobacteria</taxon>
        <taxon>Neisseriales</taxon>
        <taxon>Chitinibacteraceae</taxon>
        <taxon>Chitinibacter</taxon>
    </lineage>
</organism>
<reference evidence="6 7" key="1">
    <citation type="submission" date="2020-07" db="EMBL/GenBank/DDBJ databases">
        <title>Complete genome sequence of Chitinibacter sp. 2T18.</title>
        <authorList>
            <person name="Bae J.-W."/>
            <person name="Choi J.-W."/>
        </authorList>
    </citation>
    <scope>NUCLEOTIDE SEQUENCE [LARGE SCALE GENOMIC DNA]</scope>
    <source>
        <strain evidence="6 7">2T18</strain>
    </source>
</reference>
<dbReference type="PROSITE" id="PS01211">
    <property type="entry name" value="UPF0001"/>
    <property type="match status" value="1"/>
</dbReference>
<accession>A0A7H9BE07</accession>
<dbReference type="InterPro" id="IPR029066">
    <property type="entry name" value="PLP-binding_barrel"/>
</dbReference>
<keyword evidence="7" id="KW-1185">Reference proteome</keyword>
<dbReference type="PANTHER" id="PTHR10146">
    <property type="entry name" value="PROLINE SYNTHETASE CO-TRANSCRIBED BACTERIAL HOMOLOG PROTEIN"/>
    <property type="match status" value="1"/>
</dbReference>
<dbReference type="FunFam" id="3.20.20.10:FF:000018">
    <property type="entry name" value="Pyridoxal phosphate homeostasis protein"/>
    <property type="match status" value="1"/>
</dbReference>
<dbReference type="AlphaFoldDB" id="A0A7H9BE07"/>
<evidence type="ECO:0000313" key="7">
    <source>
        <dbReference type="Proteomes" id="UP000509597"/>
    </source>
</evidence>
<dbReference type="CDD" id="cd06824">
    <property type="entry name" value="PLPDE_III_Yggs_like"/>
    <property type="match status" value="1"/>
</dbReference>
<comment type="function">
    <text evidence="2">Pyridoxal 5'-phosphate (PLP)-binding protein, which is involved in PLP homeostasis.</text>
</comment>
<dbReference type="NCBIfam" id="TIGR00044">
    <property type="entry name" value="YggS family pyridoxal phosphate-dependent enzyme"/>
    <property type="match status" value="1"/>
</dbReference>
<feature type="domain" description="Alanine racemase N-terminal" evidence="5">
    <location>
        <begin position="30"/>
        <end position="227"/>
    </location>
</feature>